<reference evidence="6 7" key="1">
    <citation type="submission" date="2019-02" db="EMBL/GenBank/DDBJ databases">
        <title>Deep-cultivation of Planctomycetes and their phenomic and genomic characterization uncovers novel biology.</title>
        <authorList>
            <person name="Wiegand S."/>
            <person name="Jogler M."/>
            <person name="Boedeker C."/>
            <person name="Pinto D."/>
            <person name="Vollmers J."/>
            <person name="Rivas-Marin E."/>
            <person name="Kohn T."/>
            <person name="Peeters S.H."/>
            <person name="Heuer A."/>
            <person name="Rast P."/>
            <person name="Oberbeckmann S."/>
            <person name="Bunk B."/>
            <person name="Jeske O."/>
            <person name="Meyerdierks A."/>
            <person name="Storesund J.E."/>
            <person name="Kallscheuer N."/>
            <person name="Luecker S."/>
            <person name="Lage O.M."/>
            <person name="Pohl T."/>
            <person name="Merkel B.J."/>
            <person name="Hornburger P."/>
            <person name="Mueller R.-W."/>
            <person name="Bruemmer F."/>
            <person name="Labrenz M."/>
            <person name="Spormann A.M."/>
            <person name="Op den Camp H."/>
            <person name="Overmann J."/>
            <person name="Amann R."/>
            <person name="Jetten M.S.M."/>
            <person name="Mascher T."/>
            <person name="Medema M.H."/>
            <person name="Devos D.P."/>
            <person name="Kaster A.-K."/>
            <person name="Ovreas L."/>
            <person name="Rohde M."/>
            <person name="Galperin M.Y."/>
            <person name="Jogler C."/>
        </authorList>
    </citation>
    <scope>NUCLEOTIDE SEQUENCE [LARGE SCALE GENOMIC DNA]</scope>
    <source>
        <strain evidence="6 7">Pla110</strain>
    </source>
</reference>
<dbReference type="SUPFAM" id="SSF46626">
    <property type="entry name" value="Cytochrome c"/>
    <property type="match status" value="1"/>
</dbReference>
<dbReference type="PANTHER" id="PTHR33546">
    <property type="entry name" value="LARGE, MULTIFUNCTIONAL SECRETED PROTEIN-RELATED"/>
    <property type="match status" value="1"/>
</dbReference>
<keyword evidence="6" id="KW-0560">Oxidoreductase</keyword>
<dbReference type="SUPFAM" id="SSF48371">
    <property type="entry name" value="ARM repeat"/>
    <property type="match status" value="2"/>
</dbReference>
<evidence type="ECO:0000256" key="4">
    <source>
        <dbReference type="PROSITE-ProRule" id="PRU00433"/>
    </source>
</evidence>
<protein>
    <submittedName>
        <fullName evidence="6">Quinoprotein glucose dehydrogenase B</fullName>
        <ecNumber evidence="6">1.1.5.2</ecNumber>
    </submittedName>
</protein>
<gene>
    <name evidence="6" type="primary">gdhB_2</name>
    <name evidence="6" type="ORF">Pla110_36810</name>
</gene>
<evidence type="ECO:0000313" key="7">
    <source>
        <dbReference type="Proteomes" id="UP000317178"/>
    </source>
</evidence>
<dbReference type="GO" id="GO:0046872">
    <property type="term" value="F:metal ion binding"/>
    <property type="evidence" value="ECO:0007669"/>
    <property type="project" value="UniProtKB-KW"/>
</dbReference>
<dbReference type="Pfam" id="PF13646">
    <property type="entry name" value="HEAT_2"/>
    <property type="match status" value="1"/>
</dbReference>
<dbReference type="InterPro" id="IPR011042">
    <property type="entry name" value="6-blade_b-propeller_TolB-like"/>
</dbReference>
<dbReference type="AlphaFoldDB" id="A0A518CRU0"/>
<dbReference type="InterPro" id="IPR013427">
    <property type="entry name" value="Haem-bd_dom_put"/>
</dbReference>
<dbReference type="Pfam" id="PF23500">
    <property type="entry name" value="DUF7133"/>
    <property type="match status" value="1"/>
</dbReference>
<dbReference type="Gene3D" id="1.25.10.10">
    <property type="entry name" value="Leucine-rich Repeat Variant"/>
    <property type="match status" value="1"/>
</dbReference>
<accession>A0A518CRU0</accession>
<dbReference type="EC" id="1.1.5.2" evidence="6"/>
<dbReference type="KEGG" id="plon:Pla110_36810"/>
<dbReference type="PROSITE" id="PS51007">
    <property type="entry name" value="CYTC"/>
    <property type="match status" value="1"/>
</dbReference>
<dbReference type="Gene3D" id="1.10.760.10">
    <property type="entry name" value="Cytochrome c-like domain"/>
    <property type="match status" value="1"/>
</dbReference>
<keyword evidence="2 4" id="KW-0479">Metal-binding</keyword>
<dbReference type="InterPro" id="IPR011989">
    <property type="entry name" value="ARM-like"/>
</dbReference>
<dbReference type="InterPro" id="IPR013428">
    <property type="entry name" value="Membrane-bound_put_N"/>
</dbReference>
<dbReference type="RefSeq" id="WP_144997695.1">
    <property type="nucleotide sequence ID" value="NZ_CP036281.1"/>
</dbReference>
<dbReference type="InterPro" id="IPR055557">
    <property type="entry name" value="DUF7133"/>
</dbReference>
<evidence type="ECO:0000313" key="6">
    <source>
        <dbReference type="EMBL" id="QDU81930.1"/>
    </source>
</evidence>
<dbReference type="EMBL" id="CP036281">
    <property type="protein sequence ID" value="QDU81930.1"/>
    <property type="molecule type" value="Genomic_DNA"/>
</dbReference>
<evidence type="ECO:0000256" key="1">
    <source>
        <dbReference type="ARBA" id="ARBA00022617"/>
    </source>
</evidence>
<dbReference type="OrthoDB" id="9770043at2"/>
<dbReference type="NCBIfam" id="TIGR02603">
    <property type="entry name" value="CxxCH_TIGR02603"/>
    <property type="match status" value="1"/>
</dbReference>
<keyword evidence="7" id="KW-1185">Reference proteome</keyword>
<dbReference type="InterPro" id="IPR009056">
    <property type="entry name" value="Cyt_c-like_dom"/>
</dbReference>
<dbReference type="SUPFAM" id="SSF50952">
    <property type="entry name" value="Soluble quinoprotein glucose dehydrogenase"/>
    <property type="match status" value="1"/>
</dbReference>
<dbReference type="Pfam" id="PF00034">
    <property type="entry name" value="Cytochrom_C"/>
    <property type="match status" value="1"/>
</dbReference>
<keyword evidence="1 4" id="KW-0349">Heme</keyword>
<evidence type="ECO:0000256" key="2">
    <source>
        <dbReference type="ARBA" id="ARBA00022723"/>
    </source>
</evidence>
<dbReference type="PANTHER" id="PTHR33546:SF1">
    <property type="entry name" value="LARGE, MULTIFUNCTIONAL SECRETED PROTEIN"/>
    <property type="match status" value="1"/>
</dbReference>
<dbReference type="GO" id="GO:0009055">
    <property type="term" value="F:electron transfer activity"/>
    <property type="evidence" value="ECO:0007669"/>
    <property type="project" value="InterPro"/>
</dbReference>
<name>A0A518CRU0_9PLAN</name>
<feature type="domain" description="Cytochrome c" evidence="5">
    <location>
        <begin position="969"/>
        <end position="1106"/>
    </location>
</feature>
<dbReference type="InterPro" id="IPR011041">
    <property type="entry name" value="Quinoprot_gluc/sorb_DH_b-prop"/>
</dbReference>
<evidence type="ECO:0000259" key="5">
    <source>
        <dbReference type="PROSITE" id="PS51007"/>
    </source>
</evidence>
<dbReference type="Proteomes" id="UP000317178">
    <property type="component" value="Chromosome"/>
</dbReference>
<dbReference type="Gene3D" id="2.120.10.30">
    <property type="entry name" value="TolB, C-terminal domain"/>
    <property type="match status" value="1"/>
</dbReference>
<evidence type="ECO:0000256" key="3">
    <source>
        <dbReference type="ARBA" id="ARBA00023004"/>
    </source>
</evidence>
<dbReference type="NCBIfam" id="TIGR02604">
    <property type="entry name" value="Piru_Ver_Nterm"/>
    <property type="match status" value="1"/>
</dbReference>
<proteinExistence type="predicted"/>
<dbReference type="InterPro" id="IPR016024">
    <property type="entry name" value="ARM-type_fold"/>
</dbReference>
<dbReference type="GO" id="GO:0020037">
    <property type="term" value="F:heme binding"/>
    <property type="evidence" value="ECO:0007669"/>
    <property type="project" value="InterPro"/>
</dbReference>
<dbReference type="GO" id="GO:0008876">
    <property type="term" value="F:quinoprotein glucose dehydrogenase activity"/>
    <property type="evidence" value="ECO:0007669"/>
    <property type="project" value="UniProtKB-EC"/>
</dbReference>
<dbReference type="InterPro" id="IPR036909">
    <property type="entry name" value="Cyt_c-like_dom_sf"/>
</dbReference>
<keyword evidence="3 4" id="KW-0408">Iron</keyword>
<organism evidence="6 7">
    <name type="scientific">Polystyrenella longa</name>
    <dbReference type="NCBI Taxonomy" id="2528007"/>
    <lineage>
        <taxon>Bacteria</taxon>
        <taxon>Pseudomonadati</taxon>
        <taxon>Planctomycetota</taxon>
        <taxon>Planctomycetia</taxon>
        <taxon>Planctomycetales</taxon>
        <taxon>Planctomycetaceae</taxon>
        <taxon>Polystyrenella</taxon>
    </lineage>
</organism>
<sequence length="1107" mass="122761">MPRLLIALLLVVLTTFSVSLLAKVPSETDTLKSSKISVESSRKEAELSMEAFRIPEGFKVQLFASEPLMANPCAFCIDEQGRFYIAESYRQDKGITDNRSHSEWLRDDLSLQTIEERREMYRKHLSPEEFAFFGHDEDRIVRIADTDGDGLADESVIFADGFNDIVEGTGAGVLAWDGDVYYTCIPKVWKMRDTNGDGKADEQKALSDGYGIRVAFRGHDLHGLALGPDGRIYFSIGDRGYNVMTAEGNHLFRPETGAVFRCEKDGSDLEVFAYGLRNPQELAFDDYGNLFTCDNNSDSGDKARFVHVVEGGDTGWRMHFQYLSDRGPWNREKMWHPQNEEQPAYIIPPIVNVADGPSGFVAYPGVGLSERYQGHFFLCDFRGTPNNSGVRSFSTKPKGASFEMVDEHQFIWSVLATDIDFGYDGSIYLSDWVDGWTGLGKGRIFKFTDEKHSAVAAAAKTSEWIAADYAAIKAPELKKLLDHADRRIRLKAQFELARRGDIETLLLVFNDQNASLLSRLHATWGLGQIARTDAIVASQIRSGLNSKEPEIRAQTAKMLGEAEDGGSLKGLIDLTIDESPRIRMMAALALAKLKLPQATPAIIKMLVENNNQDPILRHAAVMSLTTCHTADELSQLGKHATPAVRLASLLALRRQLSPSISQFLNDSEVKIVIEASRAIHDEPILEAMPALAELQLTPETDDALARRIINANLIMGDRPSAECLMSLAADSEFNETWRTLAIDALNEWAAPDEVDVVHGDWLPKPERNADYVPELLRPHLSSLLAGEDVIRNNIVQLATTYQMKEVLPELRIDVSNAMLTDDARVTSLKAVYELNKGEAEELLKTSLASESPLLRTVALTLLAERNPQGARPFIEKGLLSENHHEQQQAIRAIAQLDSTAASELLLPLNEKWESHELPPYLELEVAETTEAAIQSEKGAVSELSQTFNTIRDSFVDHPLKSYTVAQAGGDVERGRNLFHNRNDLSCLRCHTVDKKGGEVGPNLTNIGKEKTPDYLVEAIAFPDNKIAKGFESAVIVTDEGKIHVGIVRNETDETIELIKVDGAKITISKDEIDEKAQGKSAMPEDLIKKMSLSDLRDLVAYLKSLQG</sequence>